<proteinExistence type="predicted"/>
<evidence type="ECO:0000313" key="1">
    <source>
        <dbReference type="EMBL" id="GBB84524.1"/>
    </source>
</evidence>
<evidence type="ECO:0000313" key="2">
    <source>
        <dbReference type="EMBL" id="GES74545.1"/>
    </source>
</evidence>
<evidence type="ECO:0008006" key="4">
    <source>
        <dbReference type="Google" id="ProtNLM"/>
    </source>
</evidence>
<evidence type="ECO:0000313" key="3">
    <source>
        <dbReference type="Proteomes" id="UP000247702"/>
    </source>
</evidence>
<accession>A0A2Z6QIC0</accession>
<organism evidence="1 3">
    <name type="scientific">Rhizophagus clarus</name>
    <dbReference type="NCBI Taxonomy" id="94130"/>
    <lineage>
        <taxon>Eukaryota</taxon>
        <taxon>Fungi</taxon>
        <taxon>Fungi incertae sedis</taxon>
        <taxon>Mucoromycota</taxon>
        <taxon>Glomeromycotina</taxon>
        <taxon>Glomeromycetes</taxon>
        <taxon>Glomerales</taxon>
        <taxon>Glomeraceae</taxon>
        <taxon>Rhizophagus</taxon>
    </lineage>
</organism>
<dbReference type="Proteomes" id="UP000247702">
    <property type="component" value="Unassembled WGS sequence"/>
</dbReference>
<keyword evidence="3" id="KW-1185">Reference proteome</keyword>
<dbReference type="EMBL" id="BEXD01000125">
    <property type="protein sequence ID" value="GBB84524.1"/>
    <property type="molecule type" value="Genomic_DNA"/>
</dbReference>
<dbReference type="SUPFAM" id="SSF52047">
    <property type="entry name" value="RNI-like"/>
    <property type="match status" value="1"/>
</dbReference>
<dbReference type="AlphaFoldDB" id="A0A2Z6QIC0"/>
<comment type="caution">
    <text evidence="1">The sequence shown here is derived from an EMBL/GenBank/DDBJ whole genome shotgun (WGS) entry which is preliminary data.</text>
</comment>
<reference evidence="2" key="2">
    <citation type="submission" date="2019-10" db="EMBL/GenBank/DDBJ databases">
        <title>Conservation and host-specific expression of non-tandemly repeated heterogenous ribosome RNA gene in arbuscular mycorrhizal fungi.</title>
        <authorList>
            <person name="Maeda T."/>
            <person name="Kobayashi Y."/>
            <person name="Nakagawa T."/>
            <person name="Ezawa T."/>
            <person name="Yamaguchi K."/>
            <person name="Bino T."/>
            <person name="Nishimoto Y."/>
            <person name="Shigenobu S."/>
            <person name="Kawaguchi M."/>
        </authorList>
    </citation>
    <scope>NUCLEOTIDE SEQUENCE</scope>
    <source>
        <strain evidence="2">HR1</strain>
    </source>
</reference>
<gene>
    <name evidence="2" type="ORF">RCL2_000202000</name>
    <name evidence="1" type="ORF">RclHR1_01110009</name>
</gene>
<dbReference type="OrthoDB" id="2339173at2759"/>
<name>A0A2Z6QIC0_9GLOM</name>
<dbReference type="EMBL" id="BLAL01000012">
    <property type="protein sequence ID" value="GES74545.1"/>
    <property type="molecule type" value="Genomic_DNA"/>
</dbReference>
<sequence length="478" mass="56272">MLRLNKDVLILILEELIDDGNSLYSCLLVNKIICEIAVLILWKNPWKYVKKRQPLFNVITSHLSDRSKRELYSHGIDLFTNSCARPTYNYINFCRNLCLNELSRIIYTSNIADFSKRLIVKDELLKLFINNNTKFTSLSLPDRLGDPIHHFTGAERCFSELEYLYCSTNTSQEILEGFSTISKSIKKLEFDVSQYHYNPGIIKLIESQRNLNYLSGNVGKKDVSFCKVLEDTLVKHANNIQYLRISWEPVTKILSYLRNLKSLEINLHLRYNTNWDHLANASIPNLKILKTQNVPSKILANLIKNTKGHLTEISIQFPIYDREDKYARRDNNALIRSIYENCLKLKYLKLLINNDDIYELEKLFIKCQFLDGLILNSSSREILNWAGLFNSLTKSAPASLYKFKFIFNDDVPLDTFSSFFDNWKKNRKDSKSILLKMFYRMDFSQDYVKLFNDYKRKEIIKMFSNDPAKFFFDDFEWN</sequence>
<reference evidence="1 3" key="1">
    <citation type="submission" date="2017-11" db="EMBL/GenBank/DDBJ databases">
        <title>The genome of Rhizophagus clarus HR1 reveals common genetic basis of auxotrophy among arbuscular mycorrhizal fungi.</title>
        <authorList>
            <person name="Kobayashi Y."/>
        </authorList>
    </citation>
    <scope>NUCLEOTIDE SEQUENCE [LARGE SCALE GENOMIC DNA]</scope>
    <source>
        <strain evidence="1 3">HR1</strain>
    </source>
</reference>
<protein>
    <recommendedName>
        <fullName evidence="4">F-box domain-containing protein</fullName>
    </recommendedName>
</protein>
<dbReference type="Proteomes" id="UP000615446">
    <property type="component" value="Unassembled WGS sequence"/>
</dbReference>